<reference evidence="2" key="1">
    <citation type="journal article" date="2019" name="bioRxiv">
        <title>The Genome of the Zebra Mussel, Dreissena polymorpha: A Resource for Invasive Species Research.</title>
        <authorList>
            <person name="McCartney M.A."/>
            <person name="Auch B."/>
            <person name="Kono T."/>
            <person name="Mallez S."/>
            <person name="Zhang Y."/>
            <person name="Obille A."/>
            <person name="Becker A."/>
            <person name="Abrahante J.E."/>
            <person name="Garbe J."/>
            <person name="Badalamenti J.P."/>
            <person name="Herman A."/>
            <person name="Mangelson H."/>
            <person name="Liachko I."/>
            <person name="Sullivan S."/>
            <person name="Sone E.D."/>
            <person name="Koren S."/>
            <person name="Silverstein K.A.T."/>
            <person name="Beckman K.B."/>
            <person name="Gohl D.M."/>
        </authorList>
    </citation>
    <scope>NUCLEOTIDE SEQUENCE</scope>
    <source>
        <strain evidence="2">Duluth1</strain>
        <tissue evidence="2">Whole animal</tissue>
    </source>
</reference>
<keyword evidence="3" id="KW-1185">Reference proteome</keyword>
<evidence type="ECO:0000256" key="1">
    <source>
        <dbReference type="SAM" id="MobiDB-lite"/>
    </source>
</evidence>
<gene>
    <name evidence="2" type="ORF">DPMN_191938</name>
</gene>
<reference evidence="2" key="2">
    <citation type="submission" date="2020-11" db="EMBL/GenBank/DDBJ databases">
        <authorList>
            <person name="McCartney M.A."/>
            <person name="Auch B."/>
            <person name="Kono T."/>
            <person name="Mallez S."/>
            <person name="Becker A."/>
            <person name="Gohl D.M."/>
            <person name="Silverstein K.A.T."/>
            <person name="Koren S."/>
            <person name="Bechman K.B."/>
            <person name="Herman A."/>
            <person name="Abrahante J.E."/>
            <person name="Garbe J."/>
        </authorList>
    </citation>
    <scope>NUCLEOTIDE SEQUENCE</scope>
    <source>
        <strain evidence="2">Duluth1</strain>
        <tissue evidence="2">Whole animal</tissue>
    </source>
</reference>
<comment type="caution">
    <text evidence="2">The sequence shown here is derived from an EMBL/GenBank/DDBJ whole genome shotgun (WGS) entry which is preliminary data.</text>
</comment>
<proteinExistence type="predicted"/>
<feature type="region of interest" description="Disordered" evidence="1">
    <location>
        <begin position="1"/>
        <end position="111"/>
    </location>
</feature>
<evidence type="ECO:0000313" key="3">
    <source>
        <dbReference type="Proteomes" id="UP000828390"/>
    </source>
</evidence>
<protein>
    <submittedName>
        <fullName evidence="2">Uncharacterized protein</fullName>
    </submittedName>
</protein>
<accession>A0A9D4BE91</accession>
<dbReference type="EMBL" id="JAIWYP010000059">
    <property type="protein sequence ID" value="KAH3690609.1"/>
    <property type="molecule type" value="Genomic_DNA"/>
</dbReference>
<dbReference type="Proteomes" id="UP000828390">
    <property type="component" value="Unassembled WGS sequence"/>
</dbReference>
<evidence type="ECO:0000313" key="2">
    <source>
        <dbReference type="EMBL" id="KAH3690609.1"/>
    </source>
</evidence>
<sequence>MSFRKKHHQSAEDRKHVWQDHRDSLTQIKTQLSDRKFPVKVRTPIRSPAGRSHFSYRRYRQTTPPYLPRLDTPPDERKKASNLRGNRFEVVPPVREARKNPDSRGQWFKPS</sequence>
<name>A0A9D4BE91_DREPO</name>
<dbReference type="AlphaFoldDB" id="A0A9D4BE91"/>
<organism evidence="2 3">
    <name type="scientific">Dreissena polymorpha</name>
    <name type="common">Zebra mussel</name>
    <name type="synonym">Mytilus polymorpha</name>
    <dbReference type="NCBI Taxonomy" id="45954"/>
    <lineage>
        <taxon>Eukaryota</taxon>
        <taxon>Metazoa</taxon>
        <taxon>Spiralia</taxon>
        <taxon>Lophotrochozoa</taxon>
        <taxon>Mollusca</taxon>
        <taxon>Bivalvia</taxon>
        <taxon>Autobranchia</taxon>
        <taxon>Heteroconchia</taxon>
        <taxon>Euheterodonta</taxon>
        <taxon>Imparidentia</taxon>
        <taxon>Neoheterodontei</taxon>
        <taxon>Myida</taxon>
        <taxon>Dreissenoidea</taxon>
        <taxon>Dreissenidae</taxon>
        <taxon>Dreissena</taxon>
    </lineage>
</organism>
<feature type="compositionally biased region" description="Basic and acidic residues" evidence="1">
    <location>
        <begin position="9"/>
        <end position="24"/>
    </location>
</feature>